<proteinExistence type="predicted"/>
<dbReference type="AlphaFoldDB" id="A0A2L0H152"/>
<evidence type="ECO:0000256" key="1">
    <source>
        <dbReference type="SAM" id="Phobius"/>
    </source>
</evidence>
<keyword evidence="1" id="KW-0472">Membrane</keyword>
<protein>
    <submittedName>
        <fullName evidence="2">Uncharacterized protein</fullName>
    </submittedName>
</protein>
<feature type="transmembrane region" description="Helical" evidence="1">
    <location>
        <begin position="20"/>
        <end position="42"/>
    </location>
</feature>
<evidence type="ECO:0000313" key="2">
    <source>
        <dbReference type="EMBL" id="AUX75157.1"/>
    </source>
</evidence>
<name>A0A2L0H152_RHIFR</name>
<dbReference type="Proteomes" id="UP000239340">
    <property type="component" value="Chromosome"/>
</dbReference>
<evidence type="ECO:0000313" key="3">
    <source>
        <dbReference type="Proteomes" id="UP000239340"/>
    </source>
</evidence>
<accession>A0A2L0H152</accession>
<dbReference type="EMBL" id="CP024307">
    <property type="protein sequence ID" value="AUX75157.1"/>
    <property type="molecule type" value="Genomic_DNA"/>
</dbReference>
<gene>
    <name evidence="2" type="ORF">NXT3_CH00551</name>
</gene>
<reference evidence="2 3" key="1">
    <citation type="submission" date="2017-10" db="EMBL/GenBank/DDBJ databases">
        <title>Analysis of the genome sequences of Rhizobium populations associated to common bean (phaseolus vulgaris).</title>
        <authorList>
            <person name="Bustos P."/>
            <person name="Santamaria R.I."/>
            <person name="Miranda-Sanchez F."/>
            <person name="Perez-Carrascal O."/>
            <person name="Juarez S."/>
            <person name="Lozano L."/>
            <person name="Martinez-Flores I."/>
            <person name="Vinuesa P."/>
            <person name="Martinez-Romero E."/>
            <person name="Cevallos M.A."/>
            <person name="Romero D."/>
            <person name="Davila G."/>
            <person name="Gonzalez V."/>
        </authorList>
    </citation>
    <scope>NUCLEOTIDE SEQUENCE [LARGE SCALE GENOMIC DNA]</scope>
    <source>
        <strain evidence="2 3">NXT3</strain>
    </source>
</reference>
<keyword evidence="1" id="KW-1133">Transmembrane helix</keyword>
<keyword evidence="1" id="KW-0812">Transmembrane</keyword>
<organism evidence="2 3">
    <name type="scientific">Rhizobium fredii</name>
    <name type="common">Sinorhizobium fredii</name>
    <dbReference type="NCBI Taxonomy" id="380"/>
    <lineage>
        <taxon>Bacteria</taxon>
        <taxon>Pseudomonadati</taxon>
        <taxon>Pseudomonadota</taxon>
        <taxon>Alphaproteobacteria</taxon>
        <taxon>Hyphomicrobiales</taxon>
        <taxon>Rhizobiaceae</taxon>
        <taxon>Sinorhizobium/Ensifer group</taxon>
        <taxon>Sinorhizobium</taxon>
    </lineage>
</organism>
<sequence>MTAAAAIHAFLEDMGMIKSGLGATIAVLVVSIVVSGILHVALTQHRIQANAAISGEITSSIPR</sequence>